<feature type="transmembrane region" description="Helical" evidence="7">
    <location>
        <begin position="328"/>
        <end position="348"/>
    </location>
</feature>
<dbReference type="AlphaFoldDB" id="A0A1W4WQU8"/>
<feature type="transmembrane region" description="Helical" evidence="7">
    <location>
        <begin position="177"/>
        <end position="197"/>
    </location>
</feature>
<evidence type="ECO:0000313" key="10">
    <source>
        <dbReference type="Proteomes" id="UP000192223"/>
    </source>
</evidence>
<reference evidence="11" key="1">
    <citation type="submission" date="2025-08" db="UniProtKB">
        <authorList>
            <consortium name="RefSeq"/>
        </authorList>
    </citation>
    <scope>IDENTIFICATION</scope>
    <source>
        <tissue evidence="11">Entire body</tissue>
    </source>
</reference>
<dbReference type="Pfam" id="PF01435">
    <property type="entry name" value="Peptidase_M48"/>
    <property type="match status" value="1"/>
</dbReference>
<protein>
    <submittedName>
        <fullName evidence="11">CAAX prenyl protease 1 homolog</fullName>
    </submittedName>
</protein>
<evidence type="ECO:0000256" key="6">
    <source>
        <dbReference type="RuleBase" id="RU003983"/>
    </source>
</evidence>
<feature type="domain" description="CAAX prenyl protease 1 N-terminal" evidence="9">
    <location>
        <begin position="44"/>
        <end position="199"/>
    </location>
</feature>
<dbReference type="GO" id="GO:0006508">
    <property type="term" value="P:proteolysis"/>
    <property type="evidence" value="ECO:0007669"/>
    <property type="project" value="UniProtKB-KW"/>
</dbReference>
<dbReference type="Gene3D" id="3.30.2010.10">
    <property type="entry name" value="Metalloproteases ('zincins'), catalytic domain"/>
    <property type="match status" value="1"/>
</dbReference>
<dbReference type="InterPro" id="IPR001915">
    <property type="entry name" value="Peptidase_M48"/>
</dbReference>
<name>A0A1W4WQU8_AGRPL</name>
<comment type="cofactor">
    <cofactor evidence="6">
        <name>Zn(2+)</name>
        <dbReference type="ChEBI" id="CHEBI:29105"/>
    </cofactor>
    <text evidence="6">Binds 1 zinc ion per subunit.</text>
</comment>
<evidence type="ECO:0000313" key="11">
    <source>
        <dbReference type="RefSeq" id="XP_018326294.1"/>
    </source>
</evidence>
<feature type="transmembrane region" description="Helical" evidence="7">
    <location>
        <begin position="295"/>
        <end position="316"/>
    </location>
</feature>
<feature type="domain" description="Peptidase M48" evidence="8">
    <location>
        <begin position="208"/>
        <end position="411"/>
    </location>
</feature>
<dbReference type="KEGG" id="apln:108737719"/>
<feature type="transmembrane region" description="Helical" evidence="7">
    <location>
        <begin position="153"/>
        <end position="171"/>
    </location>
</feature>
<dbReference type="Proteomes" id="UP000192223">
    <property type="component" value="Unplaced"/>
</dbReference>
<gene>
    <name evidence="11" type="primary">LOC108737719</name>
</gene>
<keyword evidence="3 6" id="KW-0378">Hydrolase</keyword>
<dbReference type="Pfam" id="PF16491">
    <property type="entry name" value="Peptidase_M48_N"/>
    <property type="match status" value="1"/>
</dbReference>
<evidence type="ECO:0000256" key="2">
    <source>
        <dbReference type="ARBA" id="ARBA00022723"/>
    </source>
</evidence>
<dbReference type="PANTHER" id="PTHR10120">
    <property type="entry name" value="CAAX PRENYL PROTEASE 1"/>
    <property type="match status" value="1"/>
</dbReference>
<keyword evidence="7" id="KW-0812">Transmembrane</keyword>
<dbReference type="InterPro" id="IPR032456">
    <property type="entry name" value="Peptidase_M48_N"/>
</dbReference>
<dbReference type="GeneID" id="108737719"/>
<evidence type="ECO:0000256" key="1">
    <source>
        <dbReference type="ARBA" id="ARBA00022670"/>
    </source>
</evidence>
<keyword evidence="7" id="KW-0472">Membrane</keyword>
<keyword evidence="5 6" id="KW-0482">Metalloprotease</keyword>
<accession>A0A1W4WQU8</accession>
<evidence type="ECO:0000256" key="5">
    <source>
        <dbReference type="ARBA" id="ARBA00023049"/>
    </source>
</evidence>
<evidence type="ECO:0000259" key="8">
    <source>
        <dbReference type="Pfam" id="PF01435"/>
    </source>
</evidence>
<feature type="transmembrane region" description="Helical" evidence="7">
    <location>
        <begin position="68"/>
        <end position="89"/>
    </location>
</feature>
<dbReference type="OrthoDB" id="360839at2759"/>
<organism evidence="10 11">
    <name type="scientific">Agrilus planipennis</name>
    <name type="common">Emerald ash borer</name>
    <name type="synonym">Agrilus marcopoli</name>
    <dbReference type="NCBI Taxonomy" id="224129"/>
    <lineage>
        <taxon>Eukaryota</taxon>
        <taxon>Metazoa</taxon>
        <taxon>Ecdysozoa</taxon>
        <taxon>Arthropoda</taxon>
        <taxon>Hexapoda</taxon>
        <taxon>Insecta</taxon>
        <taxon>Pterygota</taxon>
        <taxon>Neoptera</taxon>
        <taxon>Endopterygota</taxon>
        <taxon>Coleoptera</taxon>
        <taxon>Polyphaga</taxon>
        <taxon>Elateriformia</taxon>
        <taxon>Buprestoidea</taxon>
        <taxon>Buprestidae</taxon>
        <taxon>Agrilinae</taxon>
        <taxon>Agrilus</taxon>
    </lineage>
</organism>
<keyword evidence="1 6" id="KW-0645">Protease</keyword>
<evidence type="ECO:0000259" key="9">
    <source>
        <dbReference type="Pfam" id="PF16491"/>
    </source>
</evidence>
<dbReference type="GO" id="GO:0046872">
    <property type="term" value="F:metal ion binding"/>
    <property type="evidence" value="ECO:0007669"/>
    <property type="project" value="UniProtKB-KW"/>
</dbReference>
<dbReference type="InParanoid" id="A0A1W4WQU8"/>
<feature type="transmembrane region" description="Helical" evidence="7">
    <location>
        <begin position="6"/>
        <end position="23"/>
    </location>
</feature>
<evidence type="ECO:0000256" key="7">
    <source>
        <dbReference type="SAM" id="Phobius"/>
    </source>
</evidence>
<keyword evidence="7" id="KW-1133">Transmembrane helix</keyword>
<keyword evidence="10" id="KW-1185">Reference proteome</keyword>
<dbReference type="RefSeq" id="XP_018326294.1">
    <property type="nucleotide sequence ID" value="XM_018470792.1"/>
</dbReference>
<comment type="similarity">
    <text evidence="6">Belongs to the peptidase M48 family.</text>
</comment>
<evidence type="ECO:0000256" key="3">
    <source>
        <dbReference type="ARBA" id="ARBA00022801"/>
    </source>
</evidence>
<evidence type="ECO:0000256" key="4">
    <source>
        <dbReference type="ARBA" id="ARBA00022833"/>
    </source>
</evidence>
<sequence>MYLQSYVLGIVWGICIWECYLNLRQYYLVVFHKDIDISEFIIRCLSSDKFEKGRHYHKDKLQITFPKIIGNALITTVIIRNGFYAKLWYFLDDYVPVGGDLFLSLLWLLIVNVGTAFINYPLTLFDTVYLKEKHDQPGQQFFFNFTKTYIEDLLNYQTLHGLIYITTFLVVSSTDQYFLFVLWIMGCLILLLMDTAYDILFLKKTLLTDPKLKQGFGYLASKVNFPTNDLHIIYSRKEWSTIARISGFLGYEQVYIHERAIFKLTDDELLSILAQQLGWWMCEHNIVQIFFKEMYLTLVLTTFSNLFDNTLLYVTFGFSKHHKPFCLGLNLMVWYILLPLNVLLTYIWRFMYRNQTLDADNFTKQTKCEKKFLKTLARMNQTNYEQFVCNNSYHKWYHNEPTIIERYKNLIEEDNTPTKKGFFRNILNMLKNSHEDRKKL</sequence>
<feature type="transmembrane region" description="Helical" evidence="7">
    <location>
        <begin position="101"/>
        <end position="122"/>
    </location>
</feature>
<proteinExistence type="inferred from homology"/>
<keyword evidence="4 6" id="KW-0862">Zinc</keyword>
<dbReference type="GO" id="GO:0004222">
    <property type="term" value="F:metalloendopeptidase activity"/>
    <property type="evidence" value="ECO:0007669"/>
    <property type="project" value="InterPro"/>
</dbReference>
<keyword evidence="2" id="KW-0479">Metal-binding</keyword>
<dbReference type="STRING" id="224129.A0A1W4WQU8"/>